<protein>
    <submittedName>
        <fullName evidence="1">Uncharacterized protein</fullName>
    </submittedName>
</protein>
<organism evidence="1 2">
    <name type="scientific">Vibrio parahaemolyticus</name>
    <dbReference type="NCBI Taxonomy" id="670"/>
    <lineage>
        <taxon>Bacteria</taxon>
        <taxon>Pseudomonadati</taxon>
        <taxon>Pseudomonadota</taxon>
        <taxon>Gammaproteobacteria</taxon>
        <taxon>Vibrionales</taxon>
        <taxon>Vibrionaceae</taxon>
        <taxon>Vibrio</taxon>
    </lineage>
</organism>
<evidence type="ECO:0000313" key="1">
    <source>
        <dbReference type="EMBL" id="NMU81730.1"/>
    </source>
</evidence>
<accession>A0A7Y0XAG4</accession>
<gene>
    <name evidence="1" type="ORF">HKB16_02430</name>
</gene>
<evidence type="ECO:0000313" key="2">
    <source>
        <dbReference type="Proteomes" id="UP000518904"/>
    </source>
</evidence>
<dbReference type="Proteomes" id="UP000518904">
    <property type="component" value="Unassembled WGS sequence"/>
</dbReference>
<reference evidence="1 2" key="1">
    <citation type="submission" date="2020-04" db="EMBL/GenBank/DDBJ databases">
        <title>Whole-genome sequencing of Vibrio spp. from China reveals different genetic environments of blaCTX-M-14 among diverse lineages.</title>
        <authorList>
            <person name="Zheng Z."/>
            <person name="Ye L."/>
            <person name="Chen S."/>
        </authorList>
    </citation>
    <scope>NUCLEOTIDE SEQUENCE [LARGE SCALE GENOMIC DNA]</scope>
    <source>
        <strain evidence="1 2">Vb0551</strain>
    </source>
</reference>
<proteinExistence type="predicted"/>
<sequence length="92" mass="10552">MPEAEPGMFLQEHRRCYDELISYCNDLCYQGILLPKRGQATEDSLYSPFSHLHVDGIAESFSGSRRNKLEAETIAAWLHANKVEIENYYGEP</sequence>
<comment type="caution">
    <text evidence="1">The sequence shown here is derived from an EMBL/GenBank/DDBJ whole genome shotgun (WGS) entry which is preliminary data.</text>
</comment>
<dbReference type="AlphaFoldDB" id="A0A7Y0XAG4"/>
<feature type="non-terminal residue" evidence="1">
    <location>
        <position position="92"/>
    </location>
</feature>
<name>A0A7Y0XAG4_VIBPH</name>
<dbReference type="EMBL" id="JABCLB010000290">
    <property type="protein sequence ID" value="NMU81730.1"/>
    <property type="molecule type" value="Genomic_DNA"/>
</dbReference>
<feature type="non-terminal residue" evidence="1">
    <location>
        <position position="1"/>
    </location>
</feature>